<keyword evidence="10" id="KW-1185">Reference proteome</keyword>
<dbReference type="SUPFAM" id="SSF52972">
    <property type="entry name" value="ITPase-like"/>
    <property type="match status" value="1"/>
</dbReference>
<keyword evidence="6 7" id="KW-0546">Nucleotide metabolism</keyword>
<dbReference type="InterPro" id="IPR029001">
    <property type="entry name" value="ITPase-like_fam"/>
</dbReference>
<keyword evidence="3 7" id="KW-0547">Nucleotide-binding</keyword>
<dbReference type="InterPro" id="IPR020922">
    <property type="entry name" value="dITP/XTP_pyrophosphatase"/>
</dbReference>
<dbReference type="NCBIfam" id="NF011397">
    <property type="entry name" value="PRK14822.1"/>
    <property type="match status" value="1"/>
</dbReference>
<dbReference type="PANTHER" id="PTHR11067">
    <property type="entry name" value="INOSINE TRIPHOSPHATE PYROPHOSPHATASE/HAM1 PROTEIN"/>
    <property type="match status" value="1"/>
</dbReference>
<evidence type="ECO:0000313" key="9">
    <source>
        <dbReference type="EMBL" id="MBN3547423.1"/>
    </source>
</evidence>
<evidence type="ECO:0000256" key="4">
    <source>
        <dbReference type="ARBA" id="ARBA00022801"/>
    </source>
</evidence>
<dbReference type="HAMAP" id="MF_01405">
    <property type="entry name" value="Non_canon_purine_NTPase"/>
    <property type="match status" value="1"/>
</dbReference>
<comment type="catalytic activity">
    <reaction evidence="7">
        <text>ITP + H2O = IMP + diphosphate + H(+)</text>
        <dbReference type="Rhea" id="RHEA:29399"/>
        <dbReference type="ChEBI" id="CHEBI:15377"/>
        <dbReference type="ChEBI" id="CHEBI:15378"/>
        <dbReference type="ChEBI" id="CHEBI:33019"/>
        <dbReference type="ChEBI" id="CHEBI:58053"/>
        <dbReference type="ChEBI" id="CHEBI:61402"/>
        <dbReference type="EC" id="3.6.1.66"/>
    </reaction>
</comment>
<dbReference type="RefSeq" id="WP_188402275.1">
    <property type="nucleotide sequence ID" value="NZ_BMCE01000001.1"/>
</dbReference>
<dbReference type="Pfam" id="PF01725">
    <property type="entry name" value="Ham1p_like"/>
    <property type="match status" value="1"/>
</dbReference>
<sequence length="203" mass="22597">MMKILIATKNKGKVKEFQAMFESLGVEILSLADIEGSPDVEETGTTFEENAVLKAETISKEMNIPVIADDSGLEIDALNGKPGVYSARYAGIHKSDEDNMEKVLNELKEVKDSERSARFICALAFARPNEKTIVVKGECEGKILREKRGHQGFGYDPIFFVPHLGLSMAELSKAEKNSISHRAVALQRLNNLIDEEDMLWQKP</sequence>
<comment type="catalytic activity">
    <reaction evidence="7">
        <text>dITP + H2O = dIMP + diphosphate + H(+)</text>
        <dbReference type="Rhea" id="RHEA:28342"/>
        <dbReference type="ChEBI" id="CHEBI:15377"/>
        <dbReference type="ChEBI" id="CHEBI:15378"/>
        <dbReference type="ChEBI" id="CHEBI:33019"/>
        <dbReference type="ChEBI" id="CHEBI:61194"/>
        <dbReference type="ChEBI" id="CHEBI:61382"/>
        <dbReference type="EC" id="3.6.1.66"/>
    </reaction>
</comment>
<evidence type="ECO:0000256" key="7">
    <source>
        <dbReference type="HAMAP-Rule" id="MF_01405"/>
    </source>
</evidence>
<accession>A0ABS2ZJA6</accession>
<comment type="function">
    <text evidence="7">Pyrophosphatase that catalyzes the hydrolysis of nucleoside triphosphates to their monophosphate derivatives, with a high preference for the non-canonical purine nucleotides XTP (xanthosine triphosphate), dITP (deoxyinosine triphosphate) and ITP. Seems to function as a house-cleaning enzyme that removes non-canonical purine nucleotides from the nucleotide pool, thus preventing their incorporation into DNA/RNA and avoiding chromosomal lesions.</text>
</comment>
<comment type="catalytic activity">
    <reaction evidence="7">
        <text>XTP + H2O = XMP + diphosphate + H(+)</text>
        <dbReference type="Rhea" id="RHEA:28610"/>
        <dbReference type="ChEBI" id="CHEBI:15377"/>
        <dbReference type="ChEBI" id="CHEBI:15378"/>
        <dbReference type="ChEBI" id="CHEBI:33019"/>
        <dbReference type="ChEBI" id="CHEBI:57464"/>
        <dbReference type="ChEBI" id="CHEBI:61314"/>
        <dbReference type="EC" id="3.6.1.66"/>
    </reaction>
</comment>
<feature type="active site" description="Proton acceptor" evidence="7">
    <location>
        <position position="70"/>
    </location>
</feature>
<feature type="binding site" evidence="7">
    <location>
        <position position="176"/>
    </location>
    <ligand>
        <name>substrate</name>
    </ligand>
</feature>
<comment type="similarity">
    <text evidence="1 7 8">Belongs to the HAM1 NTPase family.</text>
</comment>
<dbReference type="InterPro" id="IPR002637">
    <property type="entry name" value="RdgB/HAM1"/>
</dbReference>
<evidence type="ECO:0000256" key="1">
    <source>
        <dbReference type="ARBA" id="ARBA00008023"/>
    </source>
</evidence>
<dbReference type="GO" id="GO:0036220">
    <property type="term" value="F:ITP diphosphatase activity"/>
    <property type="evidence" value="ECO:0007669"/>
    <property type="project" value="UniProtKB-EC"/>
</dbReference>
<gene>
    <name evidence="9" type="ORF">JYA64_19090</name>
</gene>
<feature type="binding site" evidence="7">
    <location>
        <begin position="153"/>
        <end position="156"/>
    </location>
    <ligand>
        <name>substrate</name>
    </ligand>
</feature>
<organism evidence="9 10">
    <name type="scientific">Fictibacillus barbaricus</name>
    <dbReference type="NCBI Taxonomy" id="182136"/>
    <lineage>
        <taxon>Bacteria</taxon>
        <taxon>Bacillati</taxon>
        <taxon>Bacillota</taxon>
        <taxon>Bacilli</taxon>
        <taxon>Bacillales</taxon>
        <taxon>Fictibacillaceae</taxon>
        <taxon>Fictibacillus</taxon>
    </lineage>
</organism>
<feature type="binding site" evidence="7">
    <location>
        <position position="70"/>
    </location>
    <ligand>
        <name>Mg(2+)</name>
        <dbReference type="ChEBI" id="CHEBI:18420"/>
    </ligand>
</feature>
<dbReference type="Gene3D" id="3.90.950.10">
    <property type="match status" value="1"/>
</dbReference>
<feature type="binding site" evidence="7">
    <location>
        <position position="41"/>
    </location>
    <ligand>
        <name>Mg(2+)</name>
        <dbReference type="ChEBI" id="CHEBI:18420"/>
    </ligand>
</feature>
<reference evidence="9 10" key="1">
    <citation type="submission" date="2021-01" db="EMBL/GenBank/DDBJ databases">
        <title>Genome Sequencing of Type Strains.</title>
        <authorList>
            <person name="Lemaire J.F."/>
            <person name="Inderbitzin P."/>
            <person name="Collins S.B."/>
            <person name="Wespe N."/>
            <person name="Knight-Connoni V."/>
        </authorList>
    </citation>
    <scope>NUCLEOTIDE SEQUENCE [LARGE SCALE GENOMIC DNA]</scope>
    <source>
        <strain evidence="9 10">DSM 14730</strain>
    </source>
</reference>
<dbReference type="EMBL" id="JAFHKS010000044">
    <property type="protein sequence ID" value="MBN3547423.1"/>
    <property type="molecule type" value="Genomic_DNA"/>
</dbReference>
<protein>
    <recommendedName>
        <fullName evidence="7">dITP/XTP pyrophosphatase</fullName>
        <ecNumber evidence="7">3.6.1.66</ecNumber>
    </recommendedName>
    <alternativeName>
        <fullName evidence="7">Non-canonical purine NTP pyrophosphatase</fullName>
    </alternativeName>
    <alternativeName>
        <fullName evidence="7">Non-standard purine NTP pyrophosphatase</fullName>
    </alternativeName>
    <alternativeName>
        <fullName evidence="7">Nucleoside-triphosphate diphosphatase</fullName>
    </alternativeName>
    <alternativeName>
        <fullName evidence="7">Nucleoside-triphosphate pyrophosphatase</fullName>
        <shortName evidence="7">NTPase</shortName>
    </alternativeName>
</protein>
<feature type="binding site" evidence="7">
    <location>
        <begin position="181"/>
        <end position="182"/>
    </location>
    <ligand>
        <name>substrate</name>
    </ligand>
</feature>
<feature type="binding site" evidence="7">
    <location>
        <begin position="8"/>
        <end position="13"/>
    </location>
    <ligand>
        <name>substrate</name>
    </ligand>
</feature>
<comment type="cofactor">
    <cofactor evidence="7">
        <name>Mg(2+)</name>
        <dbReference type="ChEBI" id="CHEBI:18420"/>
    </cofactor>
    <text evidence="7">Binds 1 Mg(2+) ion per subunit.</text>
</comment>
<keyword evidence="2 7" id="KW-0479">Metal-binding</keyword>
<name>A0ABS2ZJA6_9BACL</name>
<comment type="subunit">
    <text evidence="7">Homodimer.</text>
</comment>
<keyword evidence="5 7" id="KW-0460">Magnesium</keyword>
<dbReference type="CDD" id="cd00515">
    <property type="entry name" value="HAM1"/>
    <property type="match status" value="1"/>
</dbReference>
<evidence type="ECO:0000256" key="8">
    <source>
        <dbReference type="RuleBase" id="RU003781"/>
    </source>
</evidence>
<proteinExistence type="inferred from homology"/>
<feature type="binding site" evidence="7">
    <location>
        <position position="71"/>
    </location>
    <ligand>
        <name>substrate</name>
    </ligand>
</feature>
<evidence type="ECO:0000313" key="10">
    <source>
        <dbReference type="Proteomes" id="UP001319060"/>
    </source>
</evidence>
<evidence type="ECO:0000256" key="3">
    <source>
        <dbReference type="ARBA" id="ARBA00022741"/>
    </source>
</evidence>
<dbReference type="PANTHER" id="PTHR11067:SF9">
    <property type="entry name" value="INOSINE TRIPHOSPHATE PYROPHOSPHATASE"/>
    <property type="match status" value="1"/>
</dbReference>
<evidence type="ECO:0000256" key="2">
    <source>
        <dbReference type="ARBA" id="ARBA00022723"/>
    </source>
</evidence>
<comment type="caution">
    <text evidence="9">The sequence shown here is derived from an EMBL/GenBank/DDBJ whole genome shotgun (WGS) entry which is preliminary data.</text>
</comment>
<dbReference type="EC" id="3.6.1.66" evidence="7"/>
<dbReference type="NCBIfam" id="TIGR00042">
    <property type="entry name" value="RdgB/HAM1 family non-canonical purine NTP pyrophosphatase"/>
    <property type="match status" value="1"/>
</dbReference>
<evidence type="ECO:0000256" key="5">
    <source>
        <dbReference type="ARBA" id="ARBA00022842"/>
    </source>
</evidence>
<keyword evidence="4 7" id="KW-0378">Hydrolase</keyword>
<dbReference type="Proteomes" id="UP001319060">
    <property type="component" value="Unassembled WGS sequence"/>
</dbReference>
<evidence type="ECO:0000256" key="6">
    <source>
        <dbReference type="ARBA" id="ARBA00023080"/>
    </source>
</evidence>